<dbReference type="Pfam" id="PF10672">
    <property type="entry name" value="Methyltrans_SAM"/>
    <property type="match status" value="1"/>
</dbReference>
<dbReference type="CDD" id="cd11572">
    <property type="entry name" value="RlmI_M_like"/>
    <property type="match status" value="1"/>
</dbReference>
<evidence type="ECO:0000259" key="7">
    <source>
        <dbReference type="Pfam" id="PF17785"/>
    </source>
</evidence>
<dbReference type="AlphaFoldDB" id="I0A097"/>
<dbReference type="GO" id="GO:0005737">
    <property type="term" value="C:cytoplasm"/>
    <property type="evidence" value="ECO:0007669"/>
    <property type="project" value="UniProtKB-SubCell"/>
</dbReference>
<dbReference type="PANTHER" id="PTHR42873">
    <property type="entry name" value="RIBOSOMAL RNA LARGE SUBUNIT METHYLTRANSFERASE"/>
    <property type="match status" value="1"/>
</dbReference>
<dbReference type="Proteomes" id="UP000007391">
    <property type="component" value="Chromosome"/>
</dbReference>
<dbReference type="Gene3D" id="3.40.50.150">
    <property type="entry name" value="Vaccinia Virus protein VP39"/>
    <property type="match status" value="1"/>
</dbReference>
<dbReference type="GO" id="GO:0008168">
    <property type="term" value="F:methyltransferase activity"/>
    <property type="evidence" value="ECO:0007669"/>
    <property type="project" value="UniProtKB-KW"/>
</dbReference>
<evidence type="ECO:0000313" key="8">
    <source>
        <dbReference type="EMBL" id="AFH42404.1"/>
    </source>
</evidence>
<keyword evidence="9" id="KW-1185">Reference proteome</keyword>
<keyword evidence="2" id="KW-0963">Cytoplasm</keyword>
<organism evidence="8 9">
    <name type="scientific">Fervidicoccus fontis (strain DSM 19380 / JCM 18336 / VKM B-2539 / Kam940)</name>
    <dbReference type="NCBI Taxonomy" id="1163730"/>
    <lineage>
        <taxon>Archaea</taxon>
        <taxon>Thermoproteota</taxon>
        <taxon>Thermoprotei</taxon>
        <taxon>Fervidicoccales</taxon>
        <taxon>Fervidicoccaceae</taxon>
        <taxon>Fervidicoccus</taxon>
    </lineage>
</organism>
<accession>I0A097</accession>
<dbReference type="SUPFAM" id="SSF53335">
    <property type="entry name" value="S-adenosyl-L-methionine-dependent methyltransferases"/>
    <property type="match status" value="1"/>
</dbReference>
<reference evidence="9" key="1">
    <citation type="submission" date="2012-03" db="EMBL/GenBank/DDBJ databases">
        <title>Fervidicoccus fontis complete genome analysis confirms its distinct phylogenetic position and predicts its environmental function.</title>
        <authorList>
            <person name="Lebedinsky A.V."/>
            <person name="Mardanov A.V."/>
            <person name="Gumerov V.M."/>
            <person name="Beletsky A.V."/>
            <person name="Kublanov I.V."/>
            <person name="Perevalova A.A."/>
            <person name="Bonch-Osmolovskaya E.A."/>
            <person name="Ravin N.V."/>
            <person name="Skryabin K.G."/>
        </authorList>
    </citation>
    <scope>NUCLEOTIDE SEQUENCE [LARGE SCALE GENOMIC DNA]</scope>
    <source>
        <strain evidence="9">DSM 19380 / VKM B-2539 / Kam940</strain>
    </source>
</reference>
<protein>
    <submittedName>
        <fullName evidence="8">Pua</fullName>
    </submittedName>
</protein>
<evidence type="ECO:0000256" key="4">
    <source>
        <dbReference type="ARBA" id="ARBA00022679"/>
    </source>
</evidence>
<dbReference type="InParanoid" id="I0A097"/>
<dbReference type="Gene3D" id="3.30.750.80">
    <property type="entry name" value="RNA methyltransferase domain (HRMD) like"/>
    <property type="match status" value="1"/>
</dbReference>
<dbReference type="InterPro" id="IPR041532">
    <property type="entry name" value="RlmI-like_PUA"/>
</dbReference>
<evidence type="ECO:0000256" key="5">
    <source>
        <dbReference type="ARBA" id="ARBA00022691"/>
    </source>
</evidence>
<feature type="domain" description="S-adenosylmethionine-dependent methyltransferase" evidence="6">
    <location>
        <begin position="173"/>
        <end position="338"/>
    </location>
</feature>
<evidence type="ECO:0000259" key="6">
    <source>
        <dbReference type="Pfam" id="PF10672"/>
    </source>
</evidence>
<dbReference type="PANTHER" id="PTHR42873:SF1">
    <property type="entry name" value="S-ADENOSYLMETHIONINE-DEPENDENT METHYLTRANSFERASE DOMAIN-CONTAINING PROTEIN"/>
    <property type="match status" value="1"/>
</dbReference>
<dbReference type="GO" id="GO:0003723">
    <property type="term" value="F:RNA binding"/>
    <property type="evidence" value="ECO:0007669"/>
    <property type="project" value="InterPro"/>
</dbReference>
<evidence type="ECO:0000313" key="9">
    <source>
        <dbReference type="Proteomes" id="UP000007391"/>
    </source>
</evidence>
<proteinExistence type="predicted"/>
<reference evidence="8 9" key="2">
    <citation type="journal article" date="2014" name="Extremophiles">
        <title>Analysis of the complete genome of Fervidococcus fontis confirms the distinct phylogenetic position of the order Fervidicoccales and suggests its environmental function.</title>
        <authorList>
            <person name="Lebedinsky A.V."/>
            <person name="Mardanov A.V."/>
            <person name="Kublanov I.V."/>
            <person name="Gumerov V.M."/>
            <person name="Beletsky A.V."/>
            <person name="Perevalova A.A."/>
            <person name="Bidzhieva S.Kh."/>
            <person name="Bonch-Osmolovskaya E.A."/>
            <person name="Skryabin K.G."/>
            <person name="Ravin N.V."/>
        </authorList>
    </citation>
    <scope>NUCLEOTIDE SEQUENCE [LARGE SCALE GENOMIC DNA]</scope>
    <source>
        <strain evidence="9">DSM 19380 / VKM B-2539 / Kam940</strain>
    </source>
</reference>
<dbReference type="Pfam" id="PF17785">
    <property type="entry name" value="PUA_3"/>
    <property type="match status" value="1"/>
</dbReference>
<comment type="subcellular location">
    <subcellularLocation>
        <location evidence="1">Cytoplasm</location>
    </subcellularLocation>
</comment>
<dbReference type="GO" id="GO:0032259">
    <property type="term" value="P:methylation"/>
    <property type="evidence" value="ECO:0007669"/>
    <property type="project" value="UniProtKB-KW"/>
</dbReference>
<dbReference type="InterPro" id="IPR029063">
    <property type="entry name" value="SAM-dependent_MTases_sf"/>
</dbReference>
<dbReference type="eggNOG" id="arCOG00032">
    <property type="taxonomic scope" value="Archaea"/>
</dbReference>
<keyword evidence="5" id="KW-0949">S-adenosyl-L-methionine</keyword>
<gene>
    <name evidence="8" type="ordered locus">FFONT_0414</name>
</gene>
<dbReference type="InterPro" id="IPR019614">
    <property type="entry name" value="SAM-dep_methyl-trfase"/>
</dbReference>
<feature type="domain" description="RlmI-like PUA" evidence="7">
    <location>
        <begin position="7"/>
        <end position="67"/>
    </location>
</feature>
<dbReference type="EMBL" id="CP003423">
    <property type="protein sequence ID" value="AFH42404.1"/>
    <property type="molecule type" value="Genomic_DNA"/>
</dbReference>
<dbReference type="CDD" id="cd02440">
    <property type="entry name" value="AdoMet_MTases"/>
    <property type="match status" value="1"/>
</dbReference>
<dbReference type="HOGENOM" id="CLU_014042_0_0_2"/>
<keyword evidence="4" id="KW-0808">Transferase</keyword>
<evidence type="ECO:0000256" key="2">
    <source>
        <dbReference type="ARBA" id="ARBA00022490"/>
    </source>
</evidence>
<dbReference type="STRING" id="1163730.FFONT_0414"/>
<dbReference type="KEGG" id="ffo:FFONT_0414"/>
<evidence type="ECO:0000256" key="3">
    <source>
        <dbReference type="ARBA" id="ARBA00022603"/>
    </source>
</evidence>
<sequence>MKNMKTVEIKKGAKSLIEKHFYSIYSKWVKSDSSLSNGDFVKFLFNGEVIGYGFYEKIGSIGGRIISYISEYDNPDLNELIRWRVNQGYLIRKKIGEKKERGYRLLYGDCDGTPGLITDVFNDTSVIQTTSYGWDRNLSLLADAIVKAGISERVFLKNDQRGRKFFGLPIEKKFLHGEPPPYTYIKEDDLIFKIDFLNGQKTGFYLDQREARKKISSLSLDGAKILDLFSYTGSFSAHALKAGASFSLLVDEDDRALNIAKENLIKNGFEDKFEIIRGRVEKVIDSLLIKKMQFDIVIVDPPAFIPSKNLYEKGIKAYKKLFGNTLRLVKLGGYIYASSCSFHLSSDELLKILQEWINYYGYKSRVIYELSPFNVFPFTRPLDVELRYLKGFLLELE</sequence>
<keyword evidence="3" id="KW-0489">Methyltransferase</keyword>
<name>I0A097_FERFK</name>
<evidence type="ECO:0000256" key="1">
    <source>
        <dbReference type="ARBA" id="ARBA00004496"/>
    </source>
</evidence>